<dbReference type="SMART" id="SM00331">
    <property type="entry name" value="PP2C_SIG"/>
    <property type="match status" value="1"/>
</dbReference>
<reference evidence="2" key="1">
    <citation type="submission" date="2022-03" db="EMBL/GenBank/DDBJ databases">
        <title>Genome Identification and Characterization of new species Bdellovibrio reynosense LBG001 sp. nov. from a Mexico soil sample.</title>
        <authorList>
            <person name="Camilli A."/>
            <person name="Ajao Y."/>
            <person name="Guo X."/>
        </authorList>
    </citation>
    <scope>NUCLEOTIDE SEQUENCE</scope>
    <source>
        <strain evidence="2">LBG001</strain>
    </source>
</reference>
<dbReference type="SUPFAM" id="SSF81606">
    <property type="entry name" value="PP2C-like"/>
    <property type="match status" value="1"/>
</dbReference>
<dbReference type="RefSeq" id="WP_243535615.1">
    <property type="nucleotide sequence ID" value="NZ_CP093442.1"/>
</dbReference>
<dbReference type="Pfam" id="PF00481">
    <property type="entry name" value="PP2C"/>
    <property type="match status" value="1"/>
</dbReference>
<evidence type="ECO:0000313" key="2">
    <source>
        <dbReference type="EMBL" id="UOF00038.1"/>
    </source>
</evidence>
<dbReference type="InterPro" id="IPR015655">
    <property type="entry name" value="PP2C"/>
</dbReference>
<sequence length="241" mass="27314">MKFDSWYLTDKGLRRDSNQDSFLVNKELGLFIVADGMGGHMGGEVASSMAVETVEEMMLQPDAVKKSPREMILQSYEEASKRIFDKAANERPELAGMGTTMVMAYIRNRHLYVGNVGDSRCYLFKRPNLWQITEDHSLINEQLRAGVMSEEQVRQFVGRNVITRSVGYERDCYPDIIEREIYPGEMFLMCSDGLSGLVDDNRISEILNQNTPDKIVKACVEQALANGGDDNVTVMLLHFHE</sequence>
<gene>
    <name evidence="2" type="ORF">MNR06_10025</name>
</gene>
<dbReference type="PANTHER" id="PTHR47992">
    <property type="entry name" value="PROTEIN PHOSPHATASE"/>
    <property type="match status" value="1"/>
</dbReference>
<evidence type="ECO:0000259" key="1">
    <source>
        <dbReference type="PROSITE" id="PS51746"/>
    </source>
</evidence>
<dbReference type="InterPro" id="IPR001932">
    <property type="entry name" value="PPM-type_phosphatase-like_dom"/>
</dbReference>
<dbReference type="Proteomes" id="UP000830116">
    <property type="component" value="Chromosome"/>
</dbReference>
<dbReference type="CDD" id="cd00143">
    <property type="entry name" value="PP2Cc"/>
    <property type="match status" value="1"/>
</dbReference>
<dbReference type="SMART" id="SM00332">
    <property type="entry name" value="PP2Cc"/>
    <property type="match status" value="1"/>
</dbReference>
<organism evidence="2 3">
    <name type="scientific">Bdellovibrio reynosensis</name>
    <dbReference type="NCBI Taxonomy" id="2835041"/>
    <lineage>
        <taxon>Bacteria</taxon>
        <taxon>Pseudomonadati</taxon>
        <taxon>Bdellovibrionota</taxon>
        <taxon>Bdellovibrionia</taxon>
        <taxon>Bdellovibrionales</taxon>
        <taxon>Pseudobdellovibrionaceae</taxon>
        <taxon>Bdellovibrio</taxon>
    </lineage>
</organism>
<accession>A0ABY4C504</accession>
<proteinExistence type="predicted"/>
<dbReference type="InterPro" id="IPR036457">
    <property type="entry name" value="PPM-type-like_dom_sf"/>
</dbReference>
<name>A0ABY4C504_9BACT</name>
<dbReference type="NCBIfam" id="NF033484">
    <property type="entry name" value="Stp1_PP2C_phos"/>
    <property type="match status" value="1"/>
</dbReference>
<dbReference type="Gene3D" id="3.60.40.10">
    <property type="entry name" value="PPM-type phosphatase domain"/>
    <property type="match status" value="1"/>
</dbReference>
<keyword evidence="3" id="KW-1185">Reference proteome</keyword>
<feature type="domain" description="PPM-type phosphatase" evidence="1">
    <location>
        <begin position="4"/>
        <end position="239"/>
    </location>
</feature>
<dbReference type="PROSITE" id="PS51746">
    <property type="entry name" value="PPM_2"/>
    <property type="match status" value="1"/>
</dbReference>
<evidence type="ECO:0000313" key="3">
    <source>
        <dbReference type="Proteomes" id="UP000830116"/>
    </source>
</evidence>
<protein>
    <submittedName>
        <fullName evidence="2">Stp1/IreP family PP2C-type Ser/Thr phosphatase</fullName>
    </submittedName>
</protein>
<dbReference type="EMBL" id="CP093442">
    <property type="protein sequence ID" value="UOF00038.1"/>
    <property type="molecule type" value="Genomic_DNA"/>
</dbReference>